<dbReference type="GeneID" id="20236315"/>
<organism evidence="3 4">
    <name type="scientific">Lottia gigantea</name>
    <name type="common">Giant owl limpet</name>
    <dbReference type="NCBI Taxonomy" id="225164"/>
    <lineage>
        <taxon>Eukaryota</taxon>
        <taxon>Metazoa</taxon>
        <taxon>Spiralia</taxon>
        <taxon>Lophotrochozoa</taxon>
        <taxon>Mollusca</taxon>
        <taxon>Gastropoda</taxon>
        <taxon>Patellogastropoda</taxon>
        <taxon>Lottioidea</taxon>
        <taxon>Lottiidae</taxon>
        <taxon>Lottia</taxon>
    </lineage>
</organism>
<dbReference type="OrthoDB" id="6131859at2759"/>
<evidence type="ECO:0000259" key="2">
    <source>
        <dbReference type="PROSITE" id="PS51406"/>
    </source>
</evidence>
<dbReference type="InterPro" id="IPR036056">
    <property type="entry name" value="Fibrinogen-like_C"/>
</dbReference>
<dbReference type="PANTHER" id="PTHR19143">
    <property type="entry name" value="FIBRINOGEN/TENASCIN/ANGIOPOEITIN"/>
    <property type="match status" value="1"/>
</dbReference>
<accession>V3ZRT3</accession>
<dbReference type="EMBL" id="KB202953">
    <property type="protein sequence ID" value="ESO87052.1"/>
    <property type="molecule type" value="Genomic_DNA"/>
</dbReference>
<evidence type="ECO:0000313" key="3">
    <source>
        <dbReference type="EMBL" id="ESO87052.1"/>
    </source>
</evidence>
<dbReference type="PROSITE" id="PS51406">
    <property type="entry name" value="FIBRINOGEN_C_2"/>
    <property type="match status" value="1"/>
</dbReference>
<dbReference type="CTD" id="20236315"/>
<dbReference type="InterPro" id="IPR014716">
    <property type="entry name" value="Fibrinogen_a/b/g_C_1"/>
</dbReference>
<dbReference type="AlphaFoldDB" id="V3ZRT3"/>
<protein>
    <recommendedName>
        <fullName evidence="2">Fibrinogen C-terminal domain-containing protein</fullName>
    </recommendedName>
</protein>
<dbReference type="SUPFAM" id="SSF56496">
    <property type="entry name" value="Fibrinogen C-terminal domain-like"/>
    <property type="match status" value="1"/>
</dbReference>
<feature type="chain" id="PRO_5004715432" description="Fibrinogen C-terminal domain-containing protein" evidence="1">
    <location>
        <begin position="22"/>
        <end position="346"/>
    </location>
</feature>
<feature type="signal peptide" evidence="1">
    <location>
        <begin position="1"/>
        <end position="21"/>
    </location>
</feature>
<keyword evidence="1" id="KW-0732">Signal</keyword>
<dbReference type="RefSeq" id="XP_009062006.1">
    <property type="nucleotide sequence ID" value="XM_009063758.1"/>
</dbReference>
<dbReference type="KEGG" id="lgi:LOTGIDRAFT_154538"/>
<dbReference type="HOGENOM" id="CLU_060190_0_0_1"/>
<keyword evidence="4" id="KW-1185">Reference proteome</keyword>
<dbReference type="InterPro" id="IPR002181">
    <property type="entry name" value="Fibrinogen_a/b/g_C_dom"/>
</dbReference>
<evidence type="ECO:0000313" key="4">
    <source>
        <dbReference type="Proteomes" id="UP000030746"/>
    </source>
</evidence>
<feature type="domain" description="Fibrinogen C-terminal" evidence="2">
    <location>
        <begin position="123"/>
        <end position="314"/>
    </location>
</feature>
<name>V3ZRT3_LOTGI</name>
<evidence type="ECO:0000256" key="1">
    <source>
        <dbReference type="SAM" id="SignalP"/>
    </source>
</evidence>
<dbReference type="SMART" id="SM00186">
    <property type="entry name" value="FBG"/>
    <property type="match status" value="1"/>
</dbReference>
<gene>
    <name evidence="3" type="ORF">LOTGIDRAFT_154538</name>
</gene>
<proteinExistence type="predicted"/>
<dbReference type="Proteomes" id="UP000030746">
    <property type="component" value="Unassembled WGS sequence"/>
</dbReference>
<dbReference type="Pfam" id="PF00147">
    <property type="entry name" value="Fibrinogen_C"/>
    <property type="match status" value="1"/>
</dbReference>
<dbReference type="OMA" id="QSACEEN"/>
<dbReference type="Gene3D" id="3.90.215.10">
    <property type="entry name" value="Gamma Fibrinogen, chain A, domain 1"/>
    <property type="match status" value="1"/>
</dbReference>
<dbReference type="InterPro" id="IPR050373">
    <property type="entry name" value="Fibrinogen_C-term_domain"/>
</dbReference>
<reference evidence="3 4" key="1">
    <citation type="journal article" date="2013" name="Nature">
        <title>Insights into bilaterian evolution from three spiralian genomes.</title>
        <authorList>
            <person name="Simakov O."/>
            <person name="Marletaz F."/>
            <person name="Cho S.J."/>
            <person name="Edsinger-Gonzales E."/>
            <person name="Havlak P."/>
            <person name="Hellsten U."/>
            <person name="Kuo D.H."/>
            <person name="Larsson T."/>
            <person name="Lv J."/>
            <person name="Arendt D."/>
            <person name="Savage R."/>
            <person name="Osoegawa K."/>
            <person name="de Jong P."/>
            <person name="Grimwood J."/>
            <person name="Chapman J.A."/>
            <person name="Shapiro H."/>
            <person name="Aerts A."/>
            <person name="Otillar R.P."/>
            <person name="Terry A.Y."/>
            <person name="Boore J.L."/>
            <person name="Grigoriev I.V."/>
            <person name="Lindberg D.R."/>
            <person name="Seaver E.C."/>
            <person name="Weisblat D.A."/>
            <person name="Putnam N.H."/>
            <person name="Rokhsar D.S."/>
        </authorList>
    </citation>
    <scope>NUCLEOTIDE SEQUENCE [LARGE SCALE GENOMIC DNA]</scope>
</reference>
<sequence>MSRHSMPLLLIATMLPMLTHGFVESKYLKTRVFYEPSGCEENIFYNYLKTTTSSTPSSCGLQCSTTTDCRRIMFDRKTKICLMFESGENCFHHENIEDKDCYRLRYVASGQNYTRCPIGYYGDTCQNIIEDCSDGFNRFRPVQLISYIKPAASDKVLVANCHFNWDGMTYVQYRFSKCLEEDFNRTWTEYVNGFGHNHGEHWLGLQNMYNILQNYDSYKLQIYLSINGQGWQHYYYSFHLQNETSAFRFSKSRIKGHSEFPAGDSLTNGSYSLEGRPFSTYDRDQSNNDCPDRFKGGWWYLDDPVCSRGNLNGRRNATNFESRIHWLDNLGTLTDFSEVQIRLTRE</sequence>